<accession>A0A8X7V8P0</accession>
<gene>
    <name evidence="2" type="ORF">Bca52824_025960</name>
</gene>
<sequence>MTSGAGDGVSRRRWASLMTMLLSFTCLFTFSLFGLLVTGLFRGLLKEKDPDERCYGDESVDSSLHFSRRSLLFRWPHPQRRVERALSPPLYYGLRFQLPPIHSLAAVRTSHAVDSSMPIKRHWSLVLNR</sequence>
<evidence type="ECO:0000313" key="2">
    <source>
        <dbReference type="EMBL" id="KAG2306212.1"/>
    </source>
</evidence>
<evidence type="ECO:0000256" key="1">
    <source>
        <dbReference type="SAM" id="Phobius"/>
    </source>
</evidence>
<keyword evidence="1" id="KW-0472">Membrane</keyword>
<comment type="caution">
    <text evidence="2">The sequence shown here is derived from an EMBL/GenBank/DDBJ whole genome shotgun (WGS) entry which is preliminary data.</text>
</comment>
<keyword evidence="3" id="KW-1185">Reference proteome</keyword>
<feature type="transmembrane region" description="Helical" evidence="1">
    <location>
        <begin position="20"/>
        <end position="41"/>
    </location>
</feature>
<evidence type="ECO:0000313" key="3">
    <source>
        <dbReference type="Proteomes" id="UP000886595"/>
    </source>
</evidence>
<proteinExistence type="predicted"/>
<dbReference type="EMBL" id="JAAMPC010000006">
    <property type="protein sequence ID" value="KAG2306212.1"/>
    <property type="molecule type" value="Genomic_DNA"/>
</dbReference>
<keyword evidence="1" id="KW-0812">Transmembrane</keyword>
<dbReference type="Proteomes" id="UP000886595">
    <property type="component" value="Unassembled WGS sequence"/>
</dbReference>
<name>A0A8X7V8P0_BRACI</name>
<reference evidence="2 3" key="1">
    <citation type="submission" date="2020-02" db="EMBL/GenBank/DDBJ databases">
        <authorList>
            <person name="Ma Q."/>
            <person name="Huang Y."/>
            <person name="Song X."/>
            <person name="Pei D."/>
        </authorList>
    </citation>
    <scope>NUCLEOTIDE SEQUENCE [LARGE SCALE GENOMIC DNA]</scope>
    <source>
        <strain evidence="2">Sxm20200214</strain>
        <tissue evidence="2">Leaf</tissue>
    </source>
</reference>
<keyword evidence="1" id="KW-1133">Transmembrane helix</keyword>
<organism evidence="2 3">
    <name type="scientific">Brassica carinata</name>
    <name type="common">Ethiopian mustard</name>
    <name type="synonym">Abyssinian cabbage</name>
    <dbReference type="NCBI Taxonomy" id="52824"/>
    <lineage>
        <taxon>Eukaryota</taxon>
        <taxon>Viridiplantae</taxon>
        <taxon>Streptophyta</taxon>
        <taxon>Embryophyta</taxon>
        <taxon>Tracheophyta</taxon>
        <taxon>Spermatophyta</taxon>
        <taxon>Magnoliopsida</taxon>
        <taxon>eudicotyledons</taxon>
        <taxon>Gunneridae</taxon>
        <taxon>Pentapetalae</taxon>
        <taxon>rosids</taxon>
        <taxon>malvids</taxon>
        <taxon>Brassicales</taxon>
        <taxon>Brassicaceae</taxon>
        <taxon>Brassiceae</taxon>
        <taxon>Brassica</taxon>
    </lineage>
</organism>
<protein>
    <submittedName>
        <fullName evidence="2">Uncharacterized protein</fullName>
    </submittedName>
</protein>
<dbReference type="AlphaFoldDB" id="A0A8X7V8P0"/>